<sequence length="115" mass="12652">MLTVSILIMLIGLLITLFAPLTTIFIGMMLFTAGFFAAHSVASSWIGRRARRAKGQASSLYLFCYYVGSSVAGTLGGVFWNNYGWNGIVIFLSVMLVLALWISRALKKLPEAKRI</sequence>
<evidence type="ECO:0000256" key="4">
    <source>
        <dbReference type="ARBA" id="ARBA00022475"/>
    </source>
</evidence>
<evidence type="ECO:0000313" key="11">
    <source>
        <dbReference type="Proteomes" id="UP000254821"/>
    </source>
</evidence>
<proteinExistence type="inferred from homology"/>
<evidence type="ECO:0000259" key="9">
    <source>
        <dbReference type="PROSITE" id="PS50850"/>
    </source>
</evidence>
<dbReference type="GO" id="GO:0022857">
    <property type="term" value="F:transmembrane transporter activity"/>
    <property type="evidence" value="ECO:0007669"/>
    <property type="project" value="InterPro"/>
</dbReference>
<dbReference type="Gene3D" id="1.20.1250.20">
    <property type="entry name" value="MFS general substrate transporter like domains"/>
    <property type="match status" value="1"/>
</dbReference>
<dbReference type="PANTHER" id="PTHR43271">
    <property type="entry name" value="BLL2771 PROTEIN"/>
    <property type="match status" value="1"/>
</dbReference>
<feature type="transmembrane region" description="Helical" evidence="8">
    <location>
        <begin position="85"/>
        <end position="106"/>
    </location>
</feature>
<name>A0A377PID6_HAFAL</name>
<keyword evidence="7 8" id="KW-0472">Membrane</keyword>
<dbReference type="GO" id="GO:0005886">
    <property type="term" value="C:plasma membrane"/>
    <property type="evidence" value="ECO:0007669"/>
    <property type="project" value="UniProtKB-SubCell"/>
</dbReference>
<dbReference type="AlphaFoldDB" id="A0A377PID6"/>
<protein>
    <submittedName>
        <fullName evidence="10">Inner membrane transport protein ynfM</fullName>
    </submittedName>
</protein>
<keyword evidence="3" id="KW-0813">Transport</keyword>
<organism evidence="10 11">
    <name type="scientific">Hafnia alvei</name>
    <dbReference type="NCBI Taxonomy" id="569"/>
    <lineage>
        <taxon>Bacteria</taxon>
        <taxon>Pseudomonadati</taxon>
        <taxon>Pseudomonadota</taxon>
        <taxon>Gammaproteobacteria</taxon>
        <taxon>Enterobacterales</taxon>
        <taxon>Hafniaceae</taxon>
        <taxon>Hafnia</taxon>
    </lineage>
</organism>
<evidence type="ECO:0000256" key="6">
    <source>
        <dbReference type="ARBA" id="ARBA00022989"/>
    </source>
</evidence>
<dbReference type="PROSITE" id="PS50850">
    <property type="entry name" value="MFS"/>
    <property type="match status" value="1"/>
</dbReference>
<feature type="transmembrane region" description="Helical" evidence="8">
    <location>
        <begin position="59"/>
        <end position="79"/>
    </location>
</feature>
<comment type="similarity">
    <text evidence="2">Belongs to the major facilitator superfamily.</text>
</comment>
<evidence type="ECO:0000256" key="7">
    <source>
        <dbReference type="ARBA" id="ARBA00023136"/>
    </source>
</evidence>
<dbReference type="Proteomes" id="UP000254821">
    <property type="component" value="Unassembled WGS sequence"/>
</dbReference>
<comment type="subcellular location">
    <subcellularLocation>
        <location evidence="1">Cell membrane</location>
        <topology evidence="1">Multi-pass membrane protein</topology>
    </subcellularLocation>
</comment>
<evidence type="ECO:0000256" key="3">
    <source>
        <dbReference type="ARBA" id="ARBA00022448"/>
    </source>
</evidence>
<accession>A0A377PID6</accession>
<evidence type="ECO:0000256" key="2">
    <source>
        <dbReference type="ARBA" id="ARBA00008335"/>
    </source>
</evidence>
<dbReference type="PANTHER" id="PTHR43271:SF1">
    <property type="entry name" value="INNER MEMBRANE TRANSPORT PROTEIN YNFM"/>
    <property type="match status" value="1"/>
</dbReference>
<keyword evidence="4" id="KW-1003">Cell membrane</keyword>
<dbReference type="InterPro" id="IPR011701">
    <property type="entry name" value="MFS"/>
</dbReference>
<evidence type="ECO:0000256" key="5">
    <source>
        <dbReference type="ARBA" id="ARBA00022692"/>
    </source>
</evidence>
<evidence type="ECO:0000256" key="8">
    <source>
        <dbReference type="SAM" id="Phobius"/>
    </source>
</evidence>
<dbReference type="EMBL" id="UGHP01000001">
    <property type="protein sequence ID" value="STQ80408.1"/>
    <property type="molecule type" value="Genomic_DNA"/>
</dbReference>
<reference evidence="10 11" key="1">
    <citation type="submission" date="2018-06" db="EMBL/GenBank/DDBJ databases">
        <authorList>
            <consortium name="Pathogen Informatics"/>
            <person name="Doyle S."/>
        </authorList>
    </citation>
    <scope>NUCLEOTIDE SEQUENCE [LARGE SCALE GENOMIC DNA]</scope>
    <source>
        <strain evidence="10 11">NCTC8105</strain>
    </source>
</reference>
<evidence type="ECO:0000313" key="10">
    <source>
        <dbReference type="EMBL" id="STQ80408.1"/>
    </source>
</evidence>
<keyword evidence="6 8" id="KW-1133">Transmembrane helix</keyword>
<evidence type="ECO:0000256" key="1">
    <source>
        <dbReference type="ARBA" id="ARBA00004651"/>
    </source>
</evidence>
<gene>
    <name evidence="10" type="primary">ynfM_2</name>
    <name evidence="10" type="ORF">NCTC8105_02527</name>
</gene>
<dbReference type="Pfam" id="PF07690">
    <property type="entry name" value="MFS_1"/>
    <property type="match status" value="1"/>
</dbReference>
<feature type="transmembrane region" description="Helical" evidence="8">
    <location>
        <begin position="6"/>
        <end position="38"/>
    </location>
</feature>
<keyword evidence="5 8" id="KW-0812">Transmembrane</keyword>
<dbReference type="InterPro" id="IPR036259">
    <property type="entry name" value="MFS_trans_sf"/>
</dbReference>
<dbReference type="InterPro" id="IPR020846">
    <property type="entry name" value="MFS_dom"/>
</dbReference>
<dbReference type="SUPFAM" id="SSF103473">
    <property type="entry name" value="MFS general substrate transporter"/>
    <property type="match status" value="1"/>
</dbReference>
<feature type="domain" description="Major facilitator superfamily (MFS) profile" evidence="9">
    <location>
        <begin position="1"/>
        <end position="115"/>
    </location>
</feature>